<dbReference type="Gene3D" id="3.40.50.300">
    <property type="entry name" value="P-loop containing nucleotide triphosphate hydrolases"/>
    <property type="match status" value="1"/>
</dbReference>
<keyword evidence="3" id="KW-0547">Nucleotide-binding</keyword>
<dbReference type="KEGG" id="tep:TepRe1_0102"/>
<dbReference type="PANTHER" id="PTHR42734">
    <property type="entry name" value="METAL TRANSPORT SYSTEM ATP-BINDING PROTEIN TM_0124-RELATED"/>
    <property type="match status" value="1"/>
</dbReference>
<dbReference type="SUPFAM" id="SSF52540">
    <property type="entry name" value="P-loop containing nucleoside triphosphate hydrolases"/>
    <property type="match status" value="1"/>
</dbReference>
<comment type="similarity">
    <text evidence="1">Belongs to the ABC transporter superfamily.</text>
</comment>
<dbReference type="InterPro" id="IPR050153">
    <property type="entry name" value="Metal_Ion_Import_ABC"/>
</dbReference>
<dbReference type="InterPro" id="IPR017871">
    <property type="entry name" value="ABC_transporter-like_CS"/>
</dbReference>
<dbReference type="CDD" id="cd03235">
    <property type="entry name" value="ABC_Metallic_Cations"/>
    <property type="match status" value="1"/>
</dbReference>
<evidence type="ECO:0000313" key="6">
    <source>
        <dbReference type="EMBL" id="CCP24795.1"/>
    </source>
</evidence>
<evidence type="ECO:0000256" key="3">
    <source>
        <dbReference type="ARBA" id="ARBA00022741"/>
    </source>
</evidence>
<dbReference type="OrthoDB" id="9799337at2"/>
<evidence type="ECO:0000256" key="2">
    <source>
        <dbReference type="ARBA" id="ARBA00022448"/>
    </source>
</evidence>
<dbReference type="PATRIC" id="fig|1209989.3.peg.124"/>
<dbReference type="GO" id="GO:0016887">
    <property type="term" value="F:ATP hydrolysis activity"/>
    <property type="evidence" value="ECO:0007669"/>
    <property type="project" value="InterPro"/>
</dbReference>
<dbReference type="eggNOG" id="COG1121">
    <property type="taxonomic scope" value="Bacteria"/>
</dbReference>
<keyword evidence="4" id="KW-0067">ATP-binding</keyword>
<dbReference type="EMBL" id="HF563609">
    <property type="protein sequence ID" value="CCP24795.1"/>
    <property type="molecule type" value="Genomic_DNA"/>
</dbReference>
<protein>
    <submittedName>
        <fullName evidence="6">Sulfate-transporting ATPase</fullName>
        <ecNumber evidence="6">3.6.3.25</ecNumber>
    </submittedName>
</protein>
<organism evidence="6 7">
    <name type="scientific">Tepidanaerobacter acetatoxydans (strain DSM 21804 / JCM 16047 / Re1)</name>
    <dbReference type="NCBI Taxonomy" id="1209989"/>
    <lineage>
        <taxon>Bacteria</taxon>
        <taxon>Bacillati</taxon>
        <taxon>Bacillota</taxon>
        <taxon>Clostridia</taxon>
        <taxon>Thermosediminibacterales</taxon>
        <taxon>Tepidanaerobacteraceae</taxon>
        <taxon>Tepidanaerobacter</taxon>
    </lineage>
</organism>
<name>F4LS50_TEPAE</name>
<dbReference type="STRING" id="1209989.TepRe1_0102"/>
<dbReference type="Proteomes" id="UP000010802">
    <property type="component" value="Chromosome"/>
</dbReference>
<accession>F4LS50</accession>
<dbReference type="KEGG" id="tae:TepiRe1_0106"/>
<dbReference type="PANTHER" id="PTHR42734:SF17">
    <property type="entry name" value="METAL TRANSPORT SYSTEM ATP-BINDING PROTEIN TM_0124-RELATED"/>
    <property type="match status" value="1"/>
</dbReference>
<keyword evidence="2" id="KW-0813">Transport</keyword>
<accession>L0RVE7</accession>
<gene>
    <name evidence="6" type="ordered locus">TEPIRE1_0106</name>
</gene>
<dbReference type="PROSITE" id="PS00211">
    <property type="entry name" value="ABC_TRANSPORTER_1"/>
    <property type="match status" value="1"/>
</dbReference>
<reference evidence="7" key="1">
    <citation type="journal article" date="2013" name="Genome Announc.">
        <title>First genome sequence of a syntrophic acetate-oxidizing bacterium, Tepidanaerobacter acetatoxydans strain Re1.</title>
        <authorList>
            <person name="Manzoor S."/>
            <person name="Bongcam-Rudloff E."/>
            <person name="Schnurer A."/>
            <person name="Muller B."/>
        </authorList>
    </citation>
    <scope>NUCLEOTIDE SEQUENCE [LARGE SCALE GENOMIC DNA]</scope>
    <source>
        <strain evidence="7">Re1</strain>
    </source>
</reference>
<evidence type="ECO:0000256" key="4">
    <source>
        <dbReference type="ARBA" id="ARBA00022840"/>
    </source>
</evidence>
<evidence type="ECO:0000313" key="7">
    <source>
        <dbReference type="Proteomes" id="UP000010802"/>
    </source>
</evidence>
<dbReference type="SMART" id="SM00382">
    <property type="entry name" value="AAA"/>
    <property type="match status" value="1"/>
</dbReference>
<dbReference type="HOGENOM" id="CLU_000604_1_11_9"/>
<dbReference type="GO" id="GO:0005524">
    <property type="term" value="F:ATP binding"/>
    <property type="evidence" value="ECO:0007669"/>
    <property type="project" value="UniProtKB-KW"/>
</dbReference>
<evidence type="ECO:0000259" key="5">
    <source>
        <dbReference type="PROSITE" id="PS50893"/>
    </source>
</evidence>
<dbReference type="InterPro" id="IPR003439">
    <property type="entry name" value="ABC_transporter-like_ATP-bd"/>
</dbReference>
<dbReference type="FunFam" id="3.40.50.300:FF:000134">
    <property type="entry name" value="Iron-enterobactin ABC transporter ATP-binding protein"/>
    <property type="match status" value="1"/>
</dbReference>
<keyword evidence="7" id="KW-1185">Reference proteome</keyword>
<dbReference type="AlphaFoldDB" id="F4LS50"/>
<sequence>MSSNSLCAGFGRVYDGEAGDDMEDIIDTSKIKDNEVISLKNVDFSYNGTLVLTNINITVEKGDFIAILGPNGSSKSTLLKIMLGLLTPKAGEVKIFGQNVRHFKEWSKIGYISQQAANTNTSFPATVEEIVSSGYYTGFGRLFDKAERKAATGEALAAVKITDLSNRLIGQLSGGQRQKVFLARALVKKPEALFLDEPTTGIDAVSQQEFYEMLAKLHKNRMTIVMITHDIDAAIKRATKVGYMEDGNINIYENNGNLSGILASRLIGEGARGRI</sequence>
<evidence type="ECO:0000256" key="1">
    <source>
        <dbReference type="ARBA" id="ARBA00005417"/>
    </source>
</evidence>
<dbReference type="InterPro" id="IPR003593">
    <property type="entry name" value="AAA+_ATPase"/>
</dbReference>
<proteinExistence type="inferred from homology"/>
<feature type="domain" description="ABC transporter" evidence="5">
    <location>
        <begin position="37"/>
        <end position="271"/>
    </location>
</feature>
<dbReference type="Pfam" id="PF00005">
    <property type="entry name" value="ABC_tran"/>
    <property type="match status" value="1"/>
</dbReference>
<dbReference type="InterPro" id="IPR027417">
    <property type="entry name" value="P-loop_NTPase"/>
</dbReference>
<dbReference type="EC" id="3.6.3.25" evidence="6"/>
<dbReference type="RefSeq" id="WP_013777237.1">
    <property type="nucleotide sequence ID" value="NC_015519.1"/>
</dbReference>
<keyword evidence="6" id="KW-0378">Hydrolase</keyword>
<dbReference type="PROSITE" id="PS50893">
    <property type="entry name" value="ABC_TRANSPORTER_2"/>
    <property type="match status" value="1"/>
</dbReference>